<reference evidence="6" key="1">
    <citation type="journal article" date="2021" name="Curr. Microbiol.">
        <title>Complete genome of nocamycin-producing strain Saccharothrix syringae NRRL B-16468 reveals the biosynthetic potential for secondary metabolites.</title>
        <authorList>
            <person name="Mo X."/>
            <person name="Yang S."/>
        </authorList>
    </citation>
    <scope>NUCLEOTIDE SEQUENCE [LARGE SCALE GENOMIC DNA]</scope>
    <source>
        <strain evidence="6">ATCC 51364 / DSM 43886 / JCM 6844 / KCTC 9398 / NBRC 14523 / NRRL B-16468 / INA 2240</strain>
    </source>
</reference>
<dbReference type="InterPro" id="IPR036291">
    <property type="entry name" value="NAD(P)-bd_dom_sf"/>
</dbReference>
<feature type="region of interest" description="Disordered" evidence="4">
    <location>
        <begin position="289"/>
        <end position="324"/>
    </location>
</feature>
<evidence type="ECO:0000256" key="3">
    <source>
        <dbReference type="ARBA" id="ARBA00023002"/>
    </source>
</evidence>
<accession>A0A5Q0HDS7</accession>
<dbReference type="EMBL" id="CP034550">
    <property type="protein sequence ID" value="QFZ24259.1"/>
    <property type="molecule type" value="Genomic_DNA"/>
</dbReference>
<gene>
    <name evidence="5" type="ORF">EKG83_15610</name>
</gene>
<proteinExistence type="inferred from homology"/>
<evidence type="ECO:0000313" key="6">
    <source>
        <dbReference type="Proteomes" id="UP000325787"/>
    </source>
</evidence>
<dbReference type="KEGG" id="ssyi:EKG83_15610"/>
<keyword evidence="3" id="KW-0560">Oxidoreductase</keyword>
<feature type="region of interest" description="Disordered" evidence="4">
    <location>
        <begin position="366"/>
        <end position="398"/>
    </location>
</feature>
<evidence type="ECO:0000256" key="4">
    <source>
        <dbReference type="SAM" id="MobiDB-lite"/>
    </source>
</evidence>
<dbReference type="Pfam" id="PF13561">
    <property type="entry name" value="adh_short_C2"/>
    <property type="match status" value="1"/>
</dbReference>
<dbReference type="PANTHER" id="PTHR43391">
    <property type="entry name" value="RETINOL DEHYDROGENASE-RELATED"/>
    <property type="match status" value="1"/>
</dbReference>
<feature type="region of interest" description="Disordered" evidence="4">
    <location>
        <begin position="86"/>
        <end position="105"/>
    </location>
</feature>
<dbReference type="InterPro" id="IPR002347">
    <property type="entry name" value="SDR_fam"/>
</dbReference>
<organism evidence="5 6">
    <name type="scientific">Saccharothrix syringae</name>
    <name type="common">Nocardiopsis syringae</name>
    <dbReference type="NCBI Taxonomy" id="103733"/>
    <lineage>
        <taxon>Bacteria</taxon>
        <taxon>Bacillati</taxon>
        <taxon>Actinomycetota</taxon>
        <taxon>Actinomycetes</taxon>
        <taxon>Pseudonocardiales</taxon>
        <taxon>Pseudonocardiaceae</taxon>
        <taxon>Saccharothrix</taxon>
    </lineage>
</organism>
<name>A0A5Q0HDS7_SACSY</name>
<dbReference type="AlphaFoldDB" id="A0A5Q0HDS7"/>
<evidence type="ECO:0000256" key="2">
    <source>
        <dbReference type="ARBA" id="ARBA00022857"/>
    </source>
</evidence>
<dbReference type="SUPFAM" id="SSF51735">
    <property type="entry name" value="NAD(P)-binding Rossmann-fold domains"/>
    <property type="match status" value="1"/>
</dbReference>
<protein>
    <submittedName>
        <fullName evidence="5">SDR family oxidoreductase</fullName>
    </submittedName>
</protein>
<sequence length="398" mass="43030">MSVHRERERRSGHRLARESTPLSGSTNSAPRGIRSALDRTSAVRGPAAQPTERSPPATEPETPERVIRRLPAELDAVAANAAVGDHGPLGAITEEEDDRTTSINPKGTISTVQKALPLLTAGASVVLLSSSAALRAVPRLEFYAATKLAVQAVRRGLVPFLWWVGRVCAWPVARMSPTSKRCATMRFFDPTGRPGPGRTGFGAAAGRAIFVWRLRNPRRTRAGVSLAGSAGRSQGWRRSATSGRARRSWVWAARISQVQRSAASGSRNRGRVQPRVCLSMRKVCSMSKRRRNICHQQSTRAASASTAEHHNQTGLFTPPLGSRSTVSRMTVPSMIGSGAVWSIQAARRVRRGCSRFHACAVAVPTRGGVGRHSTRSDRIRPSTRTGRSANRYAMRGAS</sequence>
<keyword evidence="2" id="KW-0521">NADP</keyword>
<evidence type="ECO:0000256" key="1">
    <source>
        <dbReference type="ARBA" id="ARBA00006484"/>
    </source>
</evidence>
<dbReference type="PANTHER" id="PTHR43391:SF14">
    <property type="entry name" value="DEHYDROGENASE_REDUCTASE SDR FAMILY PROTEIN 7-LIKE"/>
    <property type="match status" value="1"/>
</dbReference>
<dbReference type="Proteomes" id="UP000325787">
    <property type="component" value="Chromosome"/>
</dbReference>
<comment type="similarity">
    <text evidence="1">Belongs to the short-chain dehydrogenases/reductases (SDR) family.</text>
</comment>
<feature type="compositionally biased region" description="Polar residues" evidence="4">
    <location>
        <begin position="20"/>
        <end position="29"/>
    </location>
</feature>
<feature type="region of interest" description="Disordered" evidence="4">
    <location>
        <begin position="1"/>
        <end position="64"/>
    </location>
</feature>
<keyword evidence="6" id="KW-1185">Reference proteome</keyword>
<dbReference type="Gene3D" id="3.40.50.720">
    <property type="entry name" value="NAD(P)-binding Rossmann-like Domain"/>
    <property type="match status" value="1"/>
</dbReference>
<evidence type="ECO:0000313" key="5">
    <source>
        <dbReference type="EMBL" id="QFZ24259.1"/>
    </source>
</evidence>
<dbReference type="GO" id="GO:0016491">
    <property type="term" value="F:oxidoreductase activity"/>
    <property type="evidence" value="ECO:0007669"/>
    <property type="project" value="UniProtKB-KW"/>
</dbReference>